<reference evidence="1 2" key="1">
    <citation type="submission" date="2023-07" db="EMBL/GenBank/DDBJ databases">
        <title>Sorghum-associated microbial communities from plants grown in Nebraska, USA.</title>
        <authorList>
            <person name="Schachtman D."/>
        </authorList>
    </citation>
    <scope>NUCLEOTIDE SEQUENCE [LARGE SCALE GENOMIC DNA]</scope>
    <source>
        <strain evidence="1 2">DS1607</strain>
    </source>
</reference>
<dbReference type="EMBL" id="JAUSRO010000006">
    <property type="protein sequence ID" value="MDP9899976.1"/>
    <property type="molecule type" value="Genomic_DNA"/>
</dbReference>
<evidence type="ECO:0000313" key="1">
    <source>
        <dbReference type="EMBL" id="MDP9899976.1"/>
    </source>
</evidence>
<accession>A0ABT9S6J5</accession>
<protein>
    <submittedName>
        <fullName evidence="1">Uncharacterized protein</fullName>
    </submittedName>
</protein>
<evidence type="ECO:0000313" key="2">
    <source>
        <dbReference type="Proteomes" id="UP001226867"/>
    </source>
</evidence>
<dbReference type="Proteomes" id="UP001226867">
    <property type="component" value="Unassembled WGS sequence"/>
</dbReference>
<sequence length="53" mass="6098">MVAFALPSEYWKRYSKPQATAAPWEFRTVALLCVDSYSGLKPLLWMIFSQPCV</sequence>
<comment type="caution">
    <text evidence="1">The sequence shown here is derived from an EMBL/GenBank/DDBJ whole genome shotgun (WGS) entry which is preliminary data.</text>
</comment>
<proteinExistence type="predicted"/>
<name>A0ABT9S6J5_9BURK</name>
<organism evidence="1 2">
    <name type="scientific">Variovorax ginsengisoli</name>
    <dbReference type="NCBI Taxonomy" id="363844"/>
    <lineage>
        <taxon>Bacteria</taxon>
        <taxon>Pseudomonadati</taxon>
        <taxon>Pseudomonadota</taxon>
        <taxon>Betaproteobacteria</taxon>
        <taxon>Burkholderiales</taxon>
        <taxon>Comamonadaceae</taxon>
        <taxon>Variovorax</taxon>
    </lineage>
</organism>
<gene>
    <name evidence="1" type="ORF">J2W36_002227</name>
</gene>
<keyword evidence="2" id="KW-1185">Reference proteome</keyword>